<gene>
    <name evidence="2" type="ORF">DFH94DRAFT_159430</name>
</gene>
<feature type="compositionally biased region" description="Low complexity" evidence="1">
    <location>
        <begin position="294"/>
        <end position="306"/>
    </location>
</feature>
<feature type="compositionally biased region" description="Low complexity" evidence="1">
    <location>
        <begin position="263"/>
        <end position="282"/>
    </location>
</feature>
<evidence type="ECO:0000313" key="2">
    <source>
        <dbReference type="EMBL" id="KAF8485901.1"/>
    </source>
</evidence>
<evidence type="ECO:0000313" key="3">
    <source>
        <dbReference type="Proteomes" id="UP000759537"/>
    </source>
</evidence>
<feature type="compositionally biased region" description="Low complexity" evidence="1">
    <location>
        <begin position="528"/>
        <end position="538"/>
    </location>
</feature>
<feature type="compositionally biased region" description="Pro residues" evidence="1">
    <location>
        <begin position="230"/>
        <end position="239"/>
    </location>
</feature>
<dbReference type="PRINTS" id="PR01217">
    <property type="entry name" value="PRICHEXTENSN"/>
</dbReference>
<reference evidence="2" key="2">
    <citation type="journal article" date="2020" name="Nat. Commun.">
        <title>Large-scale genome sequencing of mycorrhizal fungi provides insights into the early evolution of symbiotic traits.</title>
        <authorList>
            <person name="Miyauchi S."/>
            <person name="Kiss E."/>
            <person name="Kuo A."/>
            <person name="Drula E."/>
            <person name="Kohler A."/>
            <person name="Sanchez-Garcia M."/>
            <person name="Morin E."/>
            <person name="Andreopoulos B."/>
            <person name="Barry K.W."/>
            <person name="Bonito G."/>
            <person name="Buee M."/>
            <person name="Carver A."/>
            <person name="Chen C."/>
            <person name="Cichocki N."/>
            <person name="Clum A."/>
            <person name="Culley D."/>
            <person name="Crous P.W."/>
            <person name="Fauchery L."/>
            <person name="Girlanda M."/>
            <person name="Hayes R.D."/>
            <person name="Keri Z."/>
            <person name="LaButti K."/>
            <person name="Lipzen A."/>
            <person name="Lombard V."/>
            <person name="Magnuson J."/>
            <person name="Maillard F."/>
            <person name="Murat C."/>
            <person name="Nolan M."/>
            <person name="Ohm R.A."/>
            <person name="Pangilinan J."/>
            <person name="Pereira M.F."/>
            <person name="Perotto S."/>
            <person name="Peter M."/>
            <person name="Pfister S."/>
            <person name="Riley R."/>
            <person name="Sitrit Y."/>
            <person name="Stielow J.B."/>
            <person name="Szollosi G."/>
            <person name="Zifcakova L."/>
            <person name="Stursova M."/>
            <person name="Spatafora J.W."/>
            <person name="Tedersoo L."/>
            <person name="Vaario L.M."/>
            <person name="Yamada A."/>
            <person name="Yan M."/>
            <person name="Wang P."/>
            <person name="Xu J."/>
            <person name="Bruns T."/>
            <person name="Baldrian P."/>
            <person name="Vilgalys R."/>
            <person name="Dunand C."/>
            <person name="Henrissat B."/>
            <person name="Grigoriev I.V."/>
            <person name="Hibbett D."/>
            <person name="Nagy L.G."/>
            <person name="Martin F.M."/>
        </authorList>
    </citation>
    <scope>NUCLEOTIDE SEQUENCE</scope>
    <source>
        <strain evidence="2">Prilba</strain>
    </source>
</reference>
<reference evidence="2" key="1">
    <citation type="submission" date="2019-10" db="EMBL/GenBank/DDBJ databases">
        <authorList>
            <consortium name="DOE Joint Genome Institute"/>
            <person name="Kuo A."/>
            <person name="Miyauchi S."/>
            <person name="Kiss E."/>
            <person name="Drula E."/>
            <person name="Kohler A."/>
            <person name="Sanchez-Garcia M."/>
            <person name="Andreopoulos B."/>
            <person name="Barry K.W."/>
            <person name="Bonito G."/>
            <person name="Buee M."/>
            <person name="Carver A."/>
            <person name="Chen C."/>
            <person name="Cichocki N."/>
            <person name="Clum A."/>
            <person name="Culley D."/>
            <person name="Crous P.W."/>
            <person name="Fauchery L."/>
            <person name="Girlanda M."/>
            <person name="Hayes R."/>
            <person name="Keri Z."/>
            <person name="LaButti K."/>
            <person name="Lipzen A."/>
            <person name="Lombard V."/>
            <person name="Magnuson J."/>
            <person name="Maillard F."/>
            <person name="Morin E."/>
            <person name="Murat C."/>
            <person name="Nolan M."/>
            <person name="Ohm R."/>
            <person name="Pangilinan J."/>
            <person name="Pereira M."/>
            <person name="Perotto S."/>
            <person name="Peter M."/>
            <person name="Riley R."/>
            <person name="Sitrit Y."/>
            <person name="Stielow B."/>
            <person name="Szollosi G."/>
            <person name="Zifcakova L."/>
            <person name="Stursova M."/>
            <person name="Spatafora J.W."/>
            <person name="Tedersoo L."/>
            <person name="Vaario L.-M."/>
            <person name="Yamada A."/>
            <person name="Yan M."/>
            <person name="Wang P."/>
            <person name="Xu J."/>
            <person name="Bruns T."/>
            <person name="Baldrian P."/>
            <person name="Vilgalys R."/>
            <person name="Henrissat B."/>
            <person name="Grigoriev I.V."/>
            <person name="Hibbett D."/>
            <person name="Nagy L.G."/>
            <person name="Martin F.M."/>
        </authorList>
    </citation>
    <scope>NUCLEOTIDE SEQUENCE</scope>
    <source>
        <strain evidence="2">Prilba</strain>
    </source>
</reference>
<name>A0A9P5N3T1_9AGAM</name>
<protein>
    <submittedName>
        <fullName evidence="2">Uncharacterized protein</fullName>
    </submittedName>
</protein>
<feature type="region of interest" description="Disordered" evidence="1">
    <location>
        <begin position="458"/>
        <end position="538"/>
    </location>
</feature>
<dbReference type="EMBL" id="WHVB01000002">
    <property type="protein sequence ID" value="KAF8485901.1"/>
    <property type="molecule type" value="Genomic_DNA"/>
</dbReference>
<evidence type="ECO:0000256" key="1">
    <source>
        <dbReference type="SAM" id="MobiDB-lite"/>
    </source>
</evidence>
<organism evidence="2 3">
    <name type="scientific">Russula ochroleuca</name>
    <dbReference type="NCBI Taxonomy" id="152965"/>
    <lineage>
        <taxon>Eukaryota</taxon>
        <taxon>Fungi</taxon>
        <taxon>Dikarya</taxon>
        <taxon>Basidiomycota</taxon>
        <taxon>Agaricomycotina</taxon>
        <taxon>Agaricomycetes</taxon>
        <taxon>Russulales</taxon>
        <taxon>Russulaceae</taxon>
        <taxon>Russula</taxon>
    </lineage>
</organism>
<dbReference type="AlphaFoldDB" id="A0A9P5N3T1"/>
<comment type="caution">
    <text evidence="2">The sequence shown here is derived from an EMBL/GenBank/DDBJ whole genome shotgun (WGS) entry which is preliminary data.</text>
</comment>
<feature type="region of interest" description="Disordered" evidence="1">
    <location>
        <begin position="222"/>
        <end position="384"/>
    </location>
</feature>
<accession>A0A9P5N3T1</accession>
<feature type="compositionally biased region" description="Polar residues" evidence="1">
    <location>
        <begin position="461"/>
        <end position="501"/>
    </location>
</feature>
<proteinExistence type="predicted"/>
<feature type="compositionally biased region" description="Pro residues" evidence="1">
    <location>
        <begin position="361"/>
        <end position="383"/>
    </location>
</feature>
<dbReference type="OrthoDB" id="7690434at2759"/>
<feature type="compositionally biased region" description="Low complexity" evidence="1">
    <location>
        <begin position="350"/>
        <end position="360"/>
    </location>
</feature>
<dbReference type="Proteomes" id="UP000759537">
    <property type="component" value="Unassembled WGS sequence"/>
</dbReference>
<feature type="compositionally biased region" description="Pro residues" evidence="1">
    <location>
        <begin position="283"/>
        <end position="293"/>
    </location>
</feature>
<sequence>MASLHGPPPTLAVVIVVDSSITLASEWPRILHDYVPQLFRRLAGDSPSTLSHLRLGFVTYGPQDCDGSPVFVKRFLALNAHNELKDDPTKLAIGRTVTGGSLGMAALEGYAAAIEMFDVLKSGINQRPLRPLNSNERHKEEFSCHLWHFAAGKPDDAKHPFWNSSPTLDSLTWSTLPAELKKRDINCSMLLVCPSPKLSDLFSAIADARLTPWFPTRSHHTVLLSGFSPSPKPRVPPTIPAKRPAETPAEQRSPGPKIPKPPSQAASPALAAAKKQAPQSSPLVPPATVPAPLPSSLSSPSLNTSPPKHPSREAPDPVIDLTQPTPELAPAAARIHTQPSKPSQAPVLPNPAQVPQAIQPPTQPPTTPSMQPQPQPQPQPPPFAVRQLASHDVGVMQAKLSQVEMRMRETHKRLVEAQQAGDTTEANKQREIFSQQALAYKKGRHYVDQVEHAKKWVAAQAQGSSQPHDSALNPSTSQHPTPTVSATPQATTPMNTHSTPRLATPRKPAMPVNQNPMLGMNPPTPDINPNSGASAGPSPAANAVLLQAFNPTAMQTPPQVGLGGASAHDAHVRGATPQHGHTHNNSLGKQPLQLPPGVTAAQMKQFIEQRGLVQGNQGLTVGENGPGTNAGGVGERMAQQWSGTLTWQGTDTTRNERKEVRAQVLATASKGDPCAFFLWNFCQLKTYIHPLVQNDVNMAKSFVTCACWTRSVNG</sequence>
<keyword evidence="3" id="KW-1185">Reference proteome</keyword>